<feature type="transmembrane region" description="Helical" evidence="1">
    <location>
        <begin position="38"/>
        <end position="58"/>
    </location>
</feature>
<keyword evidence="1" id="KW-0472">Membrane</keyword>
<dbReference type="Proteomes" id="UP000217065">
    <property type="component" value="Unassembled WGS sequence"/>
</dbReference>
<keyword evidence="3" id="KW-1185">Reference proteome</keyword>
<accession>A0A264W3F4</accession>
<dbReference type="RefSeq" id="WP_094942795.1">
    <property type="nucleotide sequence ID" value="NZ_NOKQ01000204.1"/>
</dbReference>
<gene>
    <name evidence="2" type="ORF">CF394_07855</name>
</gene>
<name>A0A264W3F4_9BACL</name>
<dbReference type="EMBL" id="NOKQ01000204">
    <property type="protein sequence ID" value="OZS78138.1"/>
    <property type="molecule type" value="Genomic_DNA"/>
</dbReference>
<proteinExistence type="predicted"/>
<evidence type="ECO:0000313" key="3">
    <source>
        <dbReference type="Proteomes" id="UP000217065"/>
    </source>
</evidence>
<sequence length="371" mass="42268">MNIKQLLSETIPDDMTLSEREKAAIRQRIHVNKKPNSLRFLAPVVAASVLLLALILFIPTLTQDQQPAFEIERSVALPDIPYDSLIPSTYIEQTDELIYTTNDGIYRYSFEQGVSEKLYDTPKRIYDYVASEKWIVWKENTDTNSFLHIVNRETGEENSITNDSALIMSIEGDKLVHLSISTNPPSFWLLDLATLQDTSLHSQGKDGSLGMLDHENGKIVFSERTEDTSTLFVYSDVTGELLHEFPSPYASVQRLQIIGDRIYGDFASEDEHMQLGYLTMSTGEYTELDTPTYWNSIIFGDYVALDMPDKRGSDLSDVKLYKVKGQELVPISQFPEVKERLVIPYLFGRDFAFFIEEDFISDGPTLHFVKP</sequence>
<comment type="caution">
    <text evidence="2">The sequence shown here is derived from an EMBL/GenBank/DDBJ whole genome shotgun (WGS) entry which is preliminary data.</text>
</comment>
<keyword evidence="1" id="KW-1133">Transmembrane helix</keyword>
<evidence type="ECO:0000313" key="2">
    <source>
        <dbReference type="EMBL" id="OZS78138.1"/>
    </source>
</evidence>
<protein>
    <submittedName>
        <fullName evidence="2">Uncharacterized protein</fullName>
    </submittedName>
</protein>
<evidence type="ECO:0000256" key="1">
    <source>
        <dbReference type="SAM" id="Phobius"/>
    </source>
</evidence>
<dbReference type="SUPFAM" id="SSF69304">
    <property type="entry name" value="Tricorn protease N-terminal domain"/>
    <property type="match status" value="1"/>
</dbReference>
<dbReference type="OrthoDB" id="2454668at2"/>
<organism evidence="2 3">
    <name type="scientific">Tetzosporium hominis</name>
    <dbReference type="NCBI Taxonomy" id="2020506"/>
    <lineage>
        <taxon>Bacteria</taxon>
        <taxon>Bacillati</taxon>
        <taxon>Bacillota</taxon>
        <taxon>Bacilli</taxon>
        <taxon>Bacillales</taxon>
        <taxon>Caryophanaceae</taxon>
        <taxon>Tetzosporium</taxon>
    </lineage>
</organism>
<reference evidence="2 3" key="1">
    <citation type="submission" date="2017-07" db="EMBL/GenBank/DDBJ databases">
        <title>Tetzosporium hominis gen.nov. sp.nov.</title>
        <authorList>
            <person name="Tetz G."/>
            <person name="Tetz V."/>
        </authorList>
    </citation>
    <scope>NUCLEOTIDE SEQUENCE [LARGE SCALE GENOMIC DNA]</scope>
    <source>
        <strain evidence="2 3">VT-49</strain>
    </source>
</reference>
<keyword evidence="1" id="KW-0812">Transmembrane</keyword>
<dbReference type="AlphaFoldDB" id="A0A264W3F4"/>